<feature type="transmembrane region" description="Helical" evidence="1">
    <location>
        <begin position="50"/>
        <end position="69"/>
    </location>
</feature>
<accession>A0ABW3LRR7</accession>
<comment type="caution">
    <text evidence="2">The sequence shown here is derived from an EMBL/GenBank/DDBJ whole genome shotgun (WGS) entry which is preliminary data.</text>
</comment>
<evidence type="ECO:0000313" key="2">
    <source>
        <dbReference type="EMBL" id="MFD1040076.1"/>
    </source>
</evidence>
<name>A0ABW3LRR7_9BACI</name>
<dbReference type="Proteomes" id="UP001597040">
    <property type="component" value="Unassembled WGS sequence"/>
</dbReference>
<reference evidence="3" key="1">
    <citation type="journal article" date="2019" name="Int. J. Syst. Evol. Microbiol.">
        <title>The Global Catalogue of Microorganisms (GCM) 10K type strain sequencing project: providing services to taxonomists for standard genome sequencing and annotation.</title>
        <authorList>
            <consortium name="The Broad Institute Genomics Platform"/>
            <consortium name="The Broad Institute Genome Sequencing Center for Infectious Disease"/>
            <person name="Wu L."/>
            <person name="Ma J."/>
        </authorList>
    </citation>
    <scope>NUCLEOTIDE SEQUENCE [LARGE SCALE GENOMIC DNA]</scope>
    <source>
        <strain evidence="3">CCUG 56754</strain>
    </source>
</reference>
<evidence type="ECO:0000256" key="1">
    <source>
        <dbReference type="SAM" id="Phobius"/>
    </source>
</evidence>
<protein>
    <submittedName>
        <fullName evidence="2">Uncharacterized protein</fullName>
    </submittedName>
</protein>
<dbReference type="EMBL" id="JBHTKJ010000058">
    <property type="protein sequence ID" value="MFD1040076.1"/>
    <property type="molecule type" value="Genomic_DNA"/>
</dbReference>
<keyword evidence="1" id="KW-1133">Transmembrane helix</keyword>
<sequence length="97" mass="11180">MGCLILYHTTITSLTKCNILQAVYSDEEFEIEIMDNNTVVIYLWNIKKAAIWQAVLLFEVANIMVGYGFGDRKKDTMQKANKVLLTRMELEDKTKTV</sequence>
<keyword evidence="3" id="KW-1185">Reference proteome</keyword>
<organism evidence="2 3">
    <name type="scientific">Virgibacillus byunsanensis</name>
    <dbReference type="NCBI Taxonomy" id="570945"/>
    <lineage>
        <taxon>Bacteria</taxon>
        <taxon>Bacillati</taxon>
        <taxon>Bacillota</taxon>
        <taxon>Bacilli</taxon>
        <taxon>Bacillales</taxon>
        <taxon>Bacillaceae</taxon>
        <taxon>Virgibacillus</taxon>
    </lineage>
</organism>
<proteinExistence type="predicted"/>
<keyword evidence="1" id="KW-0472">Membrane</keyword>
<keyword evidence="1" id="KW-0812">Transmembrane</keyword>
<evidence type="ECO:0000313" key="3">
    <source>
        <dbReference type="Proteomes" id="UP001597040"/>
    </source>
</evidence>
<gene>
    <name evidence="2" type="ORF">ACFQ3N_17015</name>
</gene>